<comment type="caution">
    <text evidence="1">The sequence shown here is derived from an EMBL/GenBank/DDBJ whole genome shotgun (WGS) entry which is preliminary data.</text>
</comment>
<dbReference type="EMBL" id="DXGG01000172">
    <property type="protein sequence ID" value="HIW87708.1"/>
    <property type="molecule type" value="Genomic_DNA"/>
</dbReference>
<dbReference type="Gene3D" id="3.40.140.10">
    <property type="entry name" value="Cytidine Deaminase, domain 2"/>
    <property type="match status" value="1"/>
</dbReference>
<dbReference type="Proteomes" id="UP000824267">
    <property type="component" value="Unassembled WGS sequence"/>
</dbReference>
<dbReference type="GO" id="GO:0003824">
    <property type="term" value="F:catalytic activity"/>
    <property type="evidence" value="ECO:0007669"/>
    <property type="project" value="InterPro"/>
</dbReference>
<dbReference type="InterPro" id="IPR016193">
    <property type="entry name" value="Cytidine_deaminase-like"/>
</dbReference>
<proteinExistence type="predicted"/>
<protein>
    <submittedName>
        <fullName evidence="1">Cytidine deaminase</fullName>
    </submittedName>
</protein>
<sequence>ANAEQMAVVARDKDGRWVEAFPCGACRQVMLQTESRACKKLCFIISIGEDKFMKITGADSLLPFAFSKF</sequence>
<accession>A0A9D1RGJ7</accession>
<name>A0A9D1RGJ7_9BACT</name>
<feature type="non-terminal residue" evidence="1">
    <location>
        <position position="1"/>
    </location>
</feature>
<dbReference type="SUPFAM" id="SSF53927">
    <property type="entry name" value="Cytidine deaminase-like"/>
    <property type="match status" value="1"/>
</dbReference>
<evidence type="ECO:0000313" key="1">
    <source>
        <dbReference type="EMBL" id="HIW87708.1"/>
    </source>
</evidence>
<dbReference type="AlphaFoldDB" id="A0A9D1RGJ7"/>
<evidence type="ECO:0000313" key="2">
    <source>
        <dbReference type="Proteomes" id="UP000824267"/>
    </source>
</evidence>
<reference evidence="1" key="2">
    <citation type="submission" date="2021-04" db="EMBL/GenBank/DDBJ databases">
        <authorList>
            <person name="Gilroy R."/>
        </authorList>
    </citation>
    <scope>NUCLEOTIDE SEQUENCE</scope>
    <source>
        <strain evidence="1">Gambia16-930</strain>
    </source>
</reference>
<gene>
    <name evidence="1" type="ORF">IAC47_05480</name>
</gene>
<reference evidence="1" key="1">
    <citation type="journal article" date="2021" name="PeerJ">
        <title>Extensive microbial diversity within the chicken gut microbiome revealed by metagenomics and culture.</title>
        <authorList>
            <person name="Gilroy R."/>
            <person name="Ravi A."/>
            <person name="Getino M."/>
            <person name="Pursley I."/>
            <person name="Horton D.L."/>
            <person name="Alikhan N.F."/>
            <person name="Baker D."/>
            <person name="Gharbi K."/>
            <person name="Hall N."/>
            <person name="Watson M."/>
            <person name="Adriaenssens E.M."/>
            <person name="Foster-Nyarko E."/>
            <person name="Jarju S."/>
            <person name="Secka A."/>
            <person name="Antonio M."/>
            <person name="Oren A."/>
            <person name="Chaudhuri R.R."/>
            <person name="La Ragione R."/>
            <person name="Hildebrand F."/>
            <person name="Pallen M.J."/>
        </authorList>
    </citation>
    <scope>NUCLEOTIDE SEQUENCE</scope>
    <source>
        <strain evidence="1">Gambia16-930</strain>
    </source>
</reference>
<organism evidence="1 2">
    <name type="scientific">Candidatus Onthomorpha intestinigallinarum</name>
    <dbReference type="NCBI Taxonomy" id="2840880"/>
    <lineage>
        <taxon>Bacteria</taxon>
        <taxon>Pseudomonadati</taxon>
        <taxon>Bacteroidota</taxon>
        <taxon>Bacteroidia</taxon>
        <taxon>Bacteroidales</taxon>
        <taxon>Candidatus Onthomorpha</taxon>
    </lineage>
</organism>